<evidence type="ECO:0000256" key="2">
    <source>
        <dbReference type="SAM" id="MobiDB-lite"/>
    </source>
</evidence>
<keyword evidence="3" id="KW-0812">Transmembrane</keyword>
<evidence type="ECO:0000259" key="5">
    <source>
        <dbReference type="Pfam" id="PF13399"/>
    </source>
</evidence>
<dbReference type="InterPro" id="IPR027381">
    <property type="entry name" value="LytR/CpsA/Psr_C"/>
</dbReference>
<dbReference type="Pfam" id="PF03816">
    <property type="entry name" value="LytR_cpsA_psr"/>
    <property type="match status" value="1"/>
</dbReference>
<evidence type="ECO:0000256" key="3">
    <source>
        <dbReference type="SAM" id="Phobius"/>
    </source>
</evidence>
<dbReference type="InterPro" id="IPR050922">
    <property type="entry name" value="LytR/CpsA/Psr_CW_biosynth"/>
</dbReference>
<evidence type="ECO:0000256" key="1">
    <source>
        <dbReference type="ARBA" id="ARBA00006068"/>
    </source>
</evidence>
<dbReference type="PANTHER" id="PTHR33392">
    <property type="entry name" value="POLYISOPRENYL-TEICHOIC ACID--PEPTIDOGLYCAN TEICHOIC ACID TRANSFERASE TAGU"/>
    <property type="match status" value="1"/>
</dbReference>
<evidence type="ECO:0000313" key="6">
    <source>
        <dbReference type="EMBL" id="MBB4892481.1"/>
    </source>
</evidence>
<feature type="compositionally biased region" description="Basic and acidic residues" evidence="2">
    <location>
        <begin position="33"/>
        <end position="43"/>
    </location>
</feature>
<comment type="similarity">
    <text evidence="1">Belongs to the LytR/CpsA/Psr (LCP) family.</text>
</comment>
<comment type="caution">
    <text evidence="6">The sequence shown here is derived from an EMBL/GenBank/DDBJ whole genome shotgun (WGS) entry which is preliminary data.</text>
</comment>
<dbReference type="PANTHER" id="PTHR33392:SF6">
    <property type="entry name" value="POLYISOPRENYL-TEICHOIC ACID--PEPTIDOGLYCAN TEICHOIC ACID TRANSFERASE TAGU"/>
    <property type="match status" value="1"/>
</dbReference>
<proteinExistence type="inferred from homology"/>
<dbReference type="Gene3D" id="3.40.630.190">
    <property type="entry name" value="LCP protein"/>
    <property type="match status" value="1"/>
</dbReference>
<feature type="domain" description="LytR/CpsA/Psr regulator C-terminal" evidence="5">
    <location>
        <begin position="457"/>
        <end position="543"/>
    </location>
</feature>
<dbReference type="RefSeq" id="WP_184347530.1">
    <property type="nucleotide sequence ID" value="NZ_JACHJH010000002.1"/>
</dbReference>
<name>A0A7W7LMQ5_9ACTN</name>
<feature type="compositionally biased region" description="Low complexity" evidence="2">
    <location>
        <begin position="79"/>
        <end position="114"/>
    </location>
</feature>
<reference evidence="6 7" key="1">
    <citation type="submission" date="2020-08" db="EMBL/GenBank/DDBJ databases">
        <title>Genomic Encyclopedia of Type Strains, Phase III (KMG-III): the genomes of soil and plant-associated and newly described type strains.</title>
        <authorList>
            <person name="Whitman W."/>
        </authorList>
    </citation>
    <scope>NUCLEOTIDE SEQUENCE [LARGE SCALE GENOMIC DNA]</scope>
    <source>
        <strain evidence="6 7">CECT 3266</strain>
    </source>
</reference>
<evidence type="ECO:0000259" key="4">
    <source>
        <dbReference type="Pfam" id="PF03816"/>
    </source>
</evidence>
<feature type="domain" description="Cell envelope-related transcriptional attenuator" evidence="4">
    <location>
        <begin position="250"/>
        <end position="375"/>
    </location>
</feature>
<keyword evidence="3" id="KW-1133">Transmembrane helix</keyword>
<gene>
    <name evidence="6" type="ORF">FHS39_001492</name>
</gene>
<feature type="region of interest" description="Disordered" evidence="2">
    <location>
        <begin position="1"/>
        <end position="133"/>
    </location>
</feature>
<sequence>MNDRQDPYAYDPYARQPQVYGYDAYGQPVYRPDAPERAYDEYGRPLAQPDAGQPQQQGYGYDPYDYGHGHGQGHDQGHAHQAQPQQQPVQQQEWIPAQASPEAAPQGAPQAAPQELIPEPRTAPDGAPSAGAPEYRTEQFSFIEEPDEDSEDVIDWLKFSESRTERRDERKRKGRNRVVALAVVLVLAVGGGIGWFLLSGDGGKKSAAAAGGAQKRDVIVVHLRETQGGGSSTALLVDNETTKKGTTVLLPNSLAVSKEGGGATTLGKSVQDAGTSATRDSLNTLLGADIKGSWRLDTPYLENLVELVGGIVVDTDATVPGAQSGDRPRVTQGQGQTLSGQAAVAYATYRATGEDQNKQLARFGQVMQAVLKKISTDPASAATTVESLAQIPDPSLSVKELGASLSQLAARAKDGSYETDVLPVQPDGTLGDKATAGVVKDVLGGTVKNTDKNAPPRVSVKNATGGKSAAGAAQVAVVNGGYTYVDGGTATAAEATSSVTYADDSRAAQAQEVARTLGLPVGAVKKAASAGTGDISVVLGKDYKG</sequence>
<dbReference type="InterPro" id="IPR004474">
    <property type="entry name" value="LytR_CpsA_psr"/>
</dbReference>
<organism evidence="6 7">
    <name type="scientific">Streptomyces olivoverticillatus</name>
    <dbReference type="NCBI Taxonomy" id="66427"/>
    <lineage>
        <taxon>Bacteria</taxon>
        <taxon>Bacillati</taxon>
        <taxon>Actinomycetota</taxon>
        <taxon>Actinomycetes</taxon>
        <taxon>Kitasatosporales</taxon>
        <taxon>Streptomycetaceae</taxon>
        <taxon>Streptomyces</taxon>
    </lineage>
</organism>
<evidence type="ECO:0000313" key="7">
    <source>
        <dbReference type="Proteomes" id="UP000556084"/>
    </source>
</evidence>
<dbReference type="EMBL" id="JACHJH010000002">
    <property type="protein sequence ID" value="MBB4892481.1"/>
    <property type="molecule type" value="Genomic_DNA"/>
</dbReference>
<feature type="compositionally biased region" description="Low complexity" evidence="2">
    <location>
        <begin position="47"/>
        <end position="64"/>
    </location>
</feature>
<dbReference type="Pfam" id="PF13399">
    <property type="entry name" value="LytR_C"/>
    <property type="match status" value="1"/>
</dbReference>
<dbReference type="Proteomes" id="UP000556084">
    <property type="component" value="Unassembled WGS sequence"/>
</dbReference>
<feature type="compositionally biased region" description="Basic and acidic residues" evidence="2">
    <location>
        <begin position="65"/>
        <end position="78"/>
    </location>
</feature>
<feature type="transmembrane region" description="Helical" evidence="3">
    <location>
        <begin position="178"/>
        <end position="198"/>
    </location>
</feature>
<keyword evidence="7" id="KW-1185">Reference proteome</keyword>
<accession>A0A7W7LMQ5</accession>
<protein>
    <submittedName>
        <fullName evidence="6">Anionic cell wall polymer biosynthesis LytR-Cps2A-Psr (LCP) family protein</fullName>
    </submittedName>
</protein>
<dbReference type="AlphaFoldDB" id="A0A7W7LMQ5"/>
<keyword evidence="3" id="KW-0472">Membrane</keyword>